<dbReference type="EMBL" id="JAEVFJ010000039">
    <property type="protein sequence ID" value="KAH8088941.1"/>
    <property type="molecule type" value="Genomic_DNA"/>
</dbReference>
<dbReference type="Proteomes" id="UP000813824">
    <property type="component" value="Unassembled WGS sequence"/>
</dbReference>
<name>A0A8K0UIP6_9AGAR</name>
<organism evidence="2 3">
    <name type="scientific">Cristinia sonorae</name>
    <dbReference type="NCBI Taxonomy" id="1940300"/>
    <lineage>
        <taxon>Eukaryota</taxon>
        <taxon>Fungi</taxon>
        <taxon>Dikarya</taxon>
        <taxon>Basidiomycota</taxon>
        <taxon>Agaricomycotina</taxon>
        <taxon>Agaricomycetes</taxon>
        <taxon>Agaricomycetidae</taxon>
        <taxon>Agaricales</taxon>
        <taxon>Pleurotineae</taxon>
        <taxon>Stephanosporaceae</taxon>
        <taxon>Cristinia</taxon>
    </lineage>
</organism>
<keyword evidence="1" id="KW-1133">Transmembrane helix</keyword>
<accession>A0A8K0UIP6</accession>
<reference evidence="2" key="1">
    <citation type="journal article" date="2021" name="New Phytol.">
        <title>Evolutionary innovations through gain and loss of genes in the ectomycorrhizal Boletales.</title>
        <authorList>
            <person name="Wu G."/>
            <person name="Miyauchi S."/>
            <person name="Morin E."/>
            <person name="Kuo A."/>
            <person name="Drula E."/>
            <person name="Varga T."/>
            <person name="Kohler A."/>
            <person name="Feng B."/>
            <person name="Cao Y."/>
            <person name="Lipzen A."/>
            <person name="Daum C."/>
            <person name="Hundley H."/>
            <person name="Pangilinan J."/>
            <person name="Johnson J."/>
            <person name="Barry K."/>
            <person name="LaButti K."/>
            <person name="Ng V."/>
            <person name="Ahrendt S."/>
            <person name="Min B."/>
            <person name="Choi I.G."/>
            <person name="Park H."/>
            <person name="Plett J.M."/>
            <person name="Magnuson J."/>
            <person name="Spatafora J.W."/>
            <person name="Nagy L.G."/>
            <person name="Henrissat B."/>
            <person name="Grigoriev I.V."/>
            <person name="Yang Z.L."/>
            <person name="Xu J."/>
            <person name="Martin F.M."/>
        </authorList>
    </citation>
    <scope>NUCLEOTIDE SEQUENCE</scope>
    <source>
        <strain evidence="2">KKN 215</strain>
    </source>
</reference>
<keyword evidence="3" id="KW-1185">Reference proteome</keyword>
<protein>
    <submittedName>
        <fullName evidence="2">Uncharacterized protein</fullName>
    </submittedName>
</protein>
<feature type="transmembrane region" description="Helical" evidence="1">
    <location>
        <begin position="260"/>
        <end position="280"/>
    </location>
</feature>
<feature type="transmembrane region" description="Helical" evidence="1">
    <location>
        <begin position="76"/>
        <end position="100"/>
    </location>
</feature>
<evidence type="ECO:0000313" key="3">
    <source>
        <dbReference type="Proteomes" id="UP000813824"/>
    </source>
</evidence>
<comment type="caution">
    <text evidence="2">The sequence shown here is derived from an EMBL/GenBank/DDBJ whole genome shotgun (WGS) entry which is preliminary data.</text>
</comment>
<keyword evidence="1" id="KW-0812">Transmembrane</keyword>
<feature type="transmembrane region" description="Helical" evidence="1">
    <location>
        <begin position="17"/>
        <end position="36"/>
    </location>
</feature>
<keyword evidence="1" id="KW-0472">Membrane</keyword>
<dbReference type="OrthoDB" id="3243926at2759"/>
<evidence type="ECO:0000256" key="1">
    <source>
        <dbReference type="SAM" id="Phobius"/>
    </source>
</evidence>
<dbReference type="AlphaFoldDB" id="A0A8K0UIP6"/>
<evidence type="ECO:0000313" key="2">
    <source>
        <dbReference type="EMBL" id="KAH8088941.1"/>
    </source>
</evidence>
<gene>
    <name evidence="2" type="ORF">BXZ70DRAFT_910051</name>
</gene>
<proteinExistence type="predicted"/>
<sequence>MSVYQSVGNLSFSTRRIGVLLCASLIFILLFTLHFTTIPNPGRSDLAVEATTAVLDPGCQDVEQSKKTARKRRRDIMLFFFGFFYLSAVIITLQGVGAMLQLGNIGDCIKAPLQLLKRTEAQWANGTKHLNKGVFNEKIKTWLLNVGIGPGEILDSINRYIPPNSTANFKDLDTLGDFDDFDERDFDYGSDPTPIQALLYADMYILSLGLNMINVWKEEDPQSLVTNQIDDFLGAEWKDTNKTRFLDVTSTVVSTNATPALWFLPFGGAVLVFLGMMTLIDRWESCKRTCSIFVAYR</sequence>